<comment type="caution">
    <text evidence="1">The sequence shown here is derived from an EMBL/GenBank/DDBJ whole genome shotgun (WGS) entry which is preliminary data.</text>
</comment>
<evidence type="ECO:0000313" key="1">
    <source>
        <dbReference type="EMBL" id="KAI8437830.1"/>
    </source>
</evidence>
<protein>
    <submittedName>
        <fullName evidence="1">Uncharacterized protein</fullName>
    </submittedName>
</protein>
<dbReference type="Proteomes" id="UP001064048">
    <property type="component" value="Chromosome 20"/>
</dbReference>
<evidence type="ECO:0000313" key="2">
    <source>
        <dbReference type="Proteomes" id="UP001064048"/>
    </source>
</evidence>
<accession>A0ACC0KNF4</accession>
<organism evidence="1 2">
    <name type="scientific">Choristoneura fumiferana</name>
    <name type="common">Spruce budworm moth</name>
    <name type="synonym">Archips fumiferana</name>
    <dbReference type="NCBI Taxonomy" id="7141"/>
    <lineage>
        <taxon>Eukaryota</taxon>
        <taxon>Metazoa</taxon>
        <taxon>Ecdysozoa</taxon>
        <taxon>Arthropoda</taxon>
        <taxon>Hexapoda</taxon>
        <taxon>Insecta</taxon>
        <taxon>Pterygota</taxon>
        <taxon>Neoptera</taxon>
        <taxon>Endopterygota</taxon>
        <taxon>Lepidoptera</taxon>
        <taxon>Glossata</taxon>
        <taxon>Ditrysia</taxon>
        <taxon>Tortricoidea</taxon>
        <taxon>Tortricidae</taxon>
        <taxon>Tortricinae</taxon>
        <taxon>Choristoneura</taxon>
    </lineage>
</organism>
<gene>
    <name evidence="1" type="ORF">MSG28_012048</name>
</gene>
<name>A0ACC0KNF4_CHOFU</name>
<keyword evidence="2" id="KW-1185">Reference proteome</keyword>
<proteinExistence type="predicted"/>
<sequence>MCACRQKKSFFIEDILKDAKKSYKNISSEPTEPLTCTAQENPVKYEGDDLKDVRSEREVRFDVMCEVDKELEYAKINLEHRRNTFPLYPTALKPSFPWPPYRKEVFERQFNYYSDTTLNSDHILRTQLAANRFVPPYVRQPYGYERVSPAWCTTWWGLGGRRKGGQVRFSASQTTALERRFGASKYLSPDERRALAASLRLSDRQVKTWFQNRRAKWRRLTPDSSDLGSPATEDDDSDVLADDS</sequence>
<dbReference type="EMBL" id="CM046120">
    <property type="protein sequence ID" value="KAI8437830.1"/>
    <property type="molecule type" value="Genomic_DNA"/>
</dbReference>
<reference evidence="1 2" key="1">
    <citation type="journal article" date="2022" name="Genome Biol. Evol.">
        <title>The Spruce Budworm Genome: Reconstructing the Evolutionary History of Antifreeze Proteins.</title>
        <authorList>
            <person name="Beliveau C."/>
            <person name="Gagne P."/>
            <person name="Picq S."/>
            <person name="Vernygora O."/>
            <person name="Keeling C.I."/>
            <person name="Pinkney K."/>
            <person name="Doucet D."/>
            <person name="Wen F."/>
            <person name="Johnston J.S."/>
            <person name="Maaroufi H."/>
            <person name="Boyle B."/>
            <person name="Laroche J."/>
            <person name="Dewar K."/>
            <person name="Juretic N."/>
            <person name="Blackburn G."/>
            <person name="Nisole A."/>
            <person name="Brunet B."/>
            <person name="Brandao M."/>
            <person name="Lumley L."/>
            <person name="Duan J."/>
            <person name="Quan G."/>
            <person name="Lucarotti C.J."/>
            <person name="Roe A.D."/>
            <person name="Sperling F.A.H."/>
            <person name="Levesque R.C."/>
            <person name="Cusson M."/>
        </authorList>
    </citation>
    <scope>NUCLEOTIDE SEQUENCE [LARGE SCALE GENOMIC DNA]</scope>
    <source>
        <strain evidence="1">Glfc:IPQL:Cfum</strain>
    </source>
</reference>